<dbReference type="EMBL" id="QUSW01000001">
    <property type="protein sequence ID" value="RQP26667.1"/>
    <property type="molecule type" value="Genomic_DNA"/>
</dbReference>
<keyword evidence="2" id="KW-1185">Reference proteome</keyword>
<gene>
    <name evidence="1" type="ORF">DZC73_06630</name>
</gene>
<organism evidence="1 2">
    <name type="scientific">Piscinibacter terrae</name>
    <dbReference type="NCBI Taxonomy" id="2496871"/>
    <lineage>
        <taxon>Bacteria</taxon>
        <taxon>Pseudomonadati</taxon>
        <taxon>Pseudomonadota</taxon>
        <taxon>Betaproteobacteria</taxon>
        <taxon>Burkholderiales</taxon>
        <taxon>Sphaerotilaceae</taxon>
        <taxon>Piscinibacter</taxon>
    </lineage>
</organism>
<evidence type="ECO:0000313" key="1">
    <source>
        <dbReference type="EMBL" id="RQP26667.1"/>
    </source>
</evidence>
<reference evidence="1 2" key="1">
    <citation type="submission" date="2018-08" db="EMBL/GenBank/DDBJ databases">
        <authorList>
            <person name="Khan S.A."/>
            <person name="Jeon C.O."/>
            <person name="Chun B.H."/>
            <person name="Jeong S.E."/>
        </authorList>
    </citation>
    <scope>NUCLEOTIDE SEQUENCE [LARGE SCALE GENOMIC DNA]</scope>
    <source>
        <strain evidence="1 2">S-16</strain>
    </source>
</reference>
<reference evidence="1 2" key="2">
    <citation type="submission" date="2018-12" db="EMBL/GenBank/DDBJ databases">
        <title>Rhizobacter gummiphilus sp. nov., a rubber-degrading bacterium isolated from the soil of a botanical garden in Japan.</title>
        <authorList>
            <person name="Shunsuke S.S."/>
        </authorList>
    </citation>
    <scope>NUCLEOTIDE SEQUENCE [LARGE SCALE GENOMIC DNA]</scope>
    <source>
        <strain evidence="1 2">S-16</strain>
    </source>
</reference>
<dbReference type="PROSITE" id="PS51257">
    <property type="entry name" value="PROKAR_LIPOPROTEIN"/>
    <property type="match status" value="1"/>
</dbReference>
<accession>A0A3N7HWG2</accession>
<sequence>MTARCPWSLTAGACRPGRLAGAPLSAAAAACPVALLGDLAGAARTRRRPSPCARPARWCAPGRAPARRRWPARPCGQCVPCGSPARWDALAA</sequence>
<name>A0A3N7HWG2_9BURK</name>
<comment type="caution">
    <text evidence="1">The sequence shown here is derived from an EMBL/GenBank/DDBJ whole genome shotgun (WGS) entry which is preliminary data.</text>
</comment>
<protein>
    <submittedName>
        <fullName evidence="1">Uncharacterized protein</fullName>
    </submittedName>
</protein>
<dbReference type="AlphaFoldDB" id="A0A3N7HWG2"/>
<proteinExistence type="predicted"/>
<dbReference type="Proteomes" id="UP000267464">
    <property type="component" value="Unassembled WGS sequence"/>
</dbReference>
<evidence type="ECO:0000313" key="2">
    <source>
        <dbReference type="Proteomes" id="UP000267464"/>
    </source>
</evidence>